<sequence>MPSALSLWQLQTHSSQQIDKLPPLSTKTTNRDTHTHHHHHHHHHQANMSAMVYYMALVRTPTGRIFRRTHQAPLRFHACTLLMLQDWCNFRAGQVADQSPRQSIGWREMAPVTVDLAGQEGEQATREPCDFEEMTWVEL</sequence>
<feature type="region of interest" description="Disordered" evidence="1">
    <location>
        <begin position="14"/>
        <end position="45"/>
    </location>
</feature>
<evidence type="ECO:0000256" key="1">
    <source>
        <dbReference type="SAM" id="MobiDB-lite"/>
    </source>
</evidence>
<protein>
    <submittedName>
        <fullName evidence="2">Uncharacterized protein</fullName>
    </submittedName>
</protein>
<evidence type="ECO:0000313" key="3">
    <source>
        <dbReference type="Proteomes" id="UP001302367"/>
    </source>
</evidence>
<dbReference type="GeneID" id="90644396"/>
<reference evidence="2 3" key="1">
    <citation type="submission" date="2023-09" db="EMBL/GenBank/DDBJ databases">
        <title>Complete-Gapless Cercospora beticola genome.</title>
        <authorList>
            <person name="Wyatt N.A."/>
            <person name="Spanner R.E."/>
            <person name="Bolton M.D."/>
        </authorList>
    </citation>
    <scope>NUCLEOTIDE SEQUENCE [LARGE SCALE GENOMIC DNA]</scope>
    <source>
        <strain evidence="2">Cb09-40</strain>
    </source>
</reference>
<gene>
    <name evidence="2" type="ORF">RHO25_007639</name>
</gene>
<feature type="compositionally biased region" description="Basic residues" evidence="1">
    <location>
        <begin position="34"/>
        <end position="45"/>
    </location>
</feature>
<name>A0ABZ0NTT7_CERBT</name>
<organism evidence="2 3">
    <name type="scientific">Cercospora beticola</name>
    <name type="common">Sugarbeet leaf spot fungus</name>
    <dbReference type="NCBI Taxonomy" id="122368"/>
    <lineage>
        <taxon>Eukaryota</taxon>
        <taxon>Fungi</taxon>
        <taxon>Dikarya</taxon>
        <taxon>Ascomycota</taxon>
        <taxon>Pezizomycotina</taxon>
        <taxon>Dothideomycetes</taxon>
        <taxon>Dothideomycetidae</taxon>
        <taxon>Mycosphaerellales</taxon>
        <taxon>Mycosphaerellaceae</taxon>
        <taxon>Cercospora</taxon>
    </lineage>
</organism>
<evidence type="ECO:0000313" key="2">
    <source>
        <dbReference type="EMBL" id="WPB03003.1"/>
    </source>
</evidence>
<keyword evidence="3" id="KW-1185">Reference proteome</keyword>
<dbReference type="EMBL" id="CP134188">
    <property type="protein sequence ID" value="WPB03003.1"/>
    <property type="molecule type" value="Genomic_DNA"/>
</dbReference>
<accession>A0ABZ0NTT7</accession>
<dbReference type="RefSeq" id="XP_065459038.1">
    <property type="nucleotide sequence ID" value="XM_065602966.1"/>
</dbReference>
<proteinExistence type="predicted"/>
<dbReference type="Proteomes" id="UP001302367">
    <property type="component" value="Chromosome 5"/>
</dbReference>